<sequence>MSSSGIQRIEKVRAREAELEPCLSDPLGDDVLCVPSELELYDLLFNPTSYCAPLNSHPASSNSEAVETAPKMSYFFSTPVDIDIVLEDGDERQMVDMKTEKGRREKAPLYKDGESVKGAVTIRPKDGKRLEHTGIKVQFIGTIEMFFDRGNHYEFLSMGQELAAPGDLQHPQAFDFNFKNIEKQYESYSGINVRLRYFVRVTVSRRMADVIREKDIWVYSYRIPPEMNSSIKMDVGIEDCLHIEFEYSKSKYHLKDVIVGRIYFLLVRLKIKHMELSIIRRETTGAAPNQYNESETLVRFEIMDGSPSRGETIPIRLFLGGFDLTPTFREVNKKYSTRYYLSLVLIDEDARRYFKQSEIVLYRQAPEIAAGAGQQTQIAGAPPPERAQVAQA</sequence>
<evidence type="ECO:0000256" key="1">
    <source>
        <dbReference type="ARBA" id="ARBA00009100"/>
    </source>
</evidence>
<protein>
    <recommendedName>
        <fullName evidence="5">Vacuolar protein sorting-associated protein</fullName>
    </recommendedName>
</protein>
<feature type="region of interest" description="Disordered" evidence="2">
    <location>
        <begin position="372"/>
        <end position="392"/>
    </location>
</feature>
<dbReference type="FunCoup" id="A0A218Z4B8">
    <property type="interactions" value="796"/>
</dbReference>
<evidence type="ECO:0000313" key="3">
    <source>
        <dbReference type="EMBL" id="OWP02941.1"/>
    </source>
</evidence>
<dbReference type="PANTHER" id="PTHR12233">
    <property type="entry name" value="VACUOLAR PROTEIN SORTING 26 RELATED"/>
    <property type="match status" value="1"/>
</dbReference>
<evidence type="ECO:0000313" key="4">
    <source>
        <dbReference type="Proteomes" id="UP000242519"/>
    </source>
</evidence>
<dbReference type="GO" id="GO:0006886">
    <property type="term" value="P:intracellular protein transport"/>
    <property type="evidence" value="ECO:0007669"/>
    <property type="project" value="InterPro"/>
</dbReference>
<dbReference type="AlphaFoldDB" id="A0A218Z4B8"/>
<dbReference type="OrthoDB" id="3821113at2759"/>
<dbReference type="Pfam" id="PF03643">
    <property type="entry name" value="Vps26"/>
    <property type="match status" value="1"/>
</dbReference>
<dbReference type="InterPro" id="IPR014752">
    <property type="entry name" value="Arrestin-like_C"/>
</dbReference>
<gene>
    <name evidence="3" type="ORF">B2J93_3521</name>
</gene>
<accession>A0A218Z4B8</accession>
<evidence type="ECO:0008006" key="5">
    <source>
        <dbReference type="Google" id="ProtNLM"/>
    </source>
</evidence>
<keyword evidence="4" id="KW-1185">Reference proteome</keyword>
<dbReference type="Gene3D" id="2.60.40.640">
    <property type="match status" value="2"/>
</dbReference>
<dbReference type="EMBL" id="MZNU01000204">
    <property type="protein sequence ID" value="OWP02941.1"/>
    <property type="molecule type" value="Genomic_DNA"/>
</dbReference>
<comment type="similarity">
    <text evidence="1">Belongs to the VPS26 family.</text>
</comment>
<comment type="caution">
    <text evidence="3">The sequence shown here is derived from an EMBL/GenBank/DDBJ whole genome shotgun (WGS) entry which is preliminary data.</text>
</comment>
<dbReference type="FunFam" id="2.60.40.640:FF:000010">
    <property type="entry name" value="Vacuolar protein sorting-associated protein 26"/>
    <property type="match status" value="1"/>
</dbReference>
<organism evidence="3 4">
    <name type="scientific">Diplocarpon coronariae</name>
    <dbReference type="NCBI Taxonomy" id="2795749"/>
    <lineage>
        <taxon>Eukaryota</taxon>
        <taxon>Fungi</taxon>
        <taxon>Dikarya</taxon>
        <taxon>Ascomycota</taxon>
        <taxon>Pezizomycotina</taxon>
        <taxon>Leotiomycetes</taxon>
        <taxon>Helotiales</taxon>
        <taxon>Drepanopezizaceae</taxon>
        <taxon>Diplocarpon</taxon>
    </lineage>
</organism>
<reference evidence="3 4" key="1">
    <citation type="submission" date="2017-04" db="EMBL/GenBank/DDBJ databases">
        <title>Draft genome sequence of Marssonina coronaria NL1: causal agent of apple blotch.</title>
        <authorList>
            <person name="Cheng Q."/>
        </authorList>
    </citation>
    <scope>NUCLEOTIDE SEQUENCE [LARGE SCALE GENOMIC DNA]</scope>
    <source>
        <strain evidence="3 4">NL1</strain>
    </source>
</reference>
<dbReference type="FunFam" id="2.60.40.640:FF:000004">
    <property type="entry name" value="Vacuolar protein sorting-associated protein 26"/>
    <property type="match status" value="1"/>
</dbReference>
<dbReference type="InParanoid" id="A0A218Z4B8"/>
<evidence type="ECO:0000256" key="2">
    <source>
        <dbReference type="SAM" id="MobiDB-lite"/>
    </source>
</evidence>
<name>A0A218Z4B8_9HELO</name>
<dbReference type="InterPro" id="IPR028934">
    <property type="entry name" value="Vps26-related"/>
</dbReference>
<proteinExistence type="inferred from homology"/>
<dbReference type="STRING" id="503106.A0A218Z4B8"/>
<dbReference type="Proteomes" id="UP000242519">
    <property type="component" value="Unassembled WGS sequence"/>
</dbReference>